<reference evidence="1" key="1">
    <citation type="submission" date="2022-09" db="EMBL/GenBank/DDBJ databases">
        <title>Fusarium specimens isolated from Avocado Roots.</title>
        <authorList>
            <person name="Stajich J."/>
            <person name="Roper C."/>
            <person name="Heimlech-Rivalta G."/>
        </authorList>
    </citation>
    <scope>NUCLEOTIDE SEQUENCE</scope>
    <source>
        <strain evidence="1">A02</strain>
    </source>
</reference>
<evidence type="ECO:0000313" key="2">
    <source>
        <dbReference type="Proteomes" id="UP001152087"/>
    </source>
</evidence>
<comment type="caution">
    <text evidence="1">The sequence shown here is derived from an EMBL/GenBank/DDBJ whole genome shotgun (WGS) entry which is preliminary data.</text>
</comment>
<organism evidence="1 2">
    <name type="scientific">Fusarium falciforme</name>
    <dbReference type="NCBI Taxonomy" id="195108"/>
    <lineage>
        <taxon>Eukaryota</taxon>
        <taxon>Fungi</taxon>
        <taxon>Dikarya</taxon>
        <taxon>Ascomycota</taxon>
        <taxon>Pezizomycotina</taxon>
        <taxon>Sordariomycetes</taxon>
        <taxon>Hypocreomycetidae</taxon>
        <taxon>Hypocreales</taxon>
        <taxon>Nectriaceae</taxon>
        <taxon>Fusarium</taxon>
        <taxon>Fusarium solani species complex</taxon>
    </lineage>
</organism>
<gene>
    <name evidence="1" type="ORF">NW755_007927</name>
</gene>
<name>A0A9W8R3R7_9HYPO</name>
<proteinExistence type="predicted"/>
<protein>
    <submittedName>
        <fullName evidence="1">Uncharacterized protein</fullName>
    </submittedName>
</protein>
<dbReference type="EMBL" id="JAOQAV010000021">
    <property type="protein sequence ID" value="KAJ4186075.1"/>
    <property type="molecule type" value="Genomic_DNA"/>
</dbReference>
<sequence length="117" mass="12215">MGAKRNAPGSNACLLASSQDLQDLPASCTGRDNAQSFPTPALAIALNTVRERAIAIGYQAAGPRSTARLTCQTMAMGVLGMRHNEWEVGGEEGLCQAPPLCEGSEEPLGKYPIGQSL</sequence>
<keyword evidence="2" id="KW-1185">Reference proteome</keyword>
<accession>A0A9W8R3R7</accession>
<dbReference type="AlphaFoldDB" id="A0A9W8R3R7"/>
<evidence type="ECO:0000313" key="1">
    <source>
        <dbReference type="EMBL" id="KAJ4186075.1"/>
    </source>
</evidence>
<dbReference type="Proteomes" id="UP001152087">
    <property type="component" value="Unassembled WGS sequence"/>
</dbReference>